<dbReference type="PANTHER" id="PTHR30532:SF24">
    <property type="entry name" value="FERRIC ENTEROBACTIN-BINDING PERIPLASMIC PROTEIN FEPB"/>
    <property type="match status" value="1"/>
</dbReference>
<feature type="signal peptide" evidence="5">
    <location>
        <begin position="1"/>
        <end position="20"/>
    </location>
</feature>
<evidence type="ECO:0000256" key="5">
    <source>
        <dbReference type="SAM" id="SignalP"/>
    </source>
</evidence>
<feature type="chain" id="PRO_5046806182" evidence="5">
    <location>
        <begin position="21"/>
        <end position="328"/>
    </location>
</feature>
<dbReference type="RefSeq" id="WP_344026157.1">
    <property type="nucleotide sequence ID" value="NZ_BAAAJK010000033.1"/>
</dbReference>
<dbReference type="PROSITE" id="PS51257">
    <property type="entry name" value="PROKAR_LIPOPROTEIN"/>
    <property type="match status" value="1"/>
</dbReference>
<evidence type="ECO:0000256" key="1">
    <source>
        <dbReference type="ARBA" id="ARBA00004196"/>
    </source>
</evidence>
<dbReference type="Gene3D" id="3.40.50.1980">
    <property type="entry name" value="Nitrogenase molybdenum iron protein domain"/>
    <property type="match status" value="2"/>
</dbReference>
<dbReference type="PANTHER" id="PTHR30532">
    <property type="entry name" value="IRON III DICITRATE-BINDING PERIPLASMIC PROTEIN"/>
    <property type="match status" value="1"/>
</dbReference>
<keyword evidence="8" id="KW-1185">Reference proteome</keyword>
<dbReference type="Pfam" id="PF01497">
    <property type="entry name" value="Peripla_BP_2"/>
    <property type="match status" value="1"/>
</dbReference>
<dbReference type="InterPro" id="IPR002491">
    <property type="entry name" value="ABC_transptr_periplasmic_BD"/>
</dbReference>
<protein>
    <submittedName>
        <fullName evidence="7">Iron-siderophore ABC transporter substrate-binding protein</fullName>
    </submittedName>
</protein>
<dbReference type="EMBL" id="BAAAJK010000033">
    <property type="protein sequence ID" value="GAA1396243.1"/>
    <property type="molecule type" value="Genomic_DNA"/>
</dbReference>
<comment type="similarity">
    <text evidence="2">Belongs to the bacterial solute-binding protein 8 family.</text>
</comment>
<evidence type="ECO:0000256" key="4">
    <source>
        <dbReference type="ARBA" id="ARBA00022729"/>
    </source>
</evidence>
<sequence length="328" mass="34673">MPRSLLRTTAACAVLLLALAGCSSGTEEQPAEAGGTPPSGSFPVTLEHAFGSTTIEEQPQRVVTVGFNDADFALAVGVQPVGVRENLGDYDYEQRPWAQEALSRGPAPQLLSGTDIPVEQVAALQPDLILGVYSFMDQATYDALSQIAPTVAQGTVDGTNPATWDEQTRITGQATGRTAEAEQVIADTRARFDEAIQANPEFAGKTLKLGFYIEGTPYDMGTDDLRAQLFQGLGFDVRPDSQTLSLEEQGLLDADVLTVLGRSRAESEADPVFRAIPAVEQGRIVYLGAFDTEFAAALGYSSPLSLPYAIDDVSPKLAEALAGTPAGS</sequence>
<gene>
    <name evidence="7" type="ORF">GCM10009613_47190</name>
</gene>
<evidence type="ECO:0000313" key="8">
    <source>
        <dbReference type="Proteomes" id="UP001501414"/>
    </source>
</evidence>
<comment type="caution">
    <text evidence="7">The sequence shown here is derived from an EMBL/GenBank/DDBJ whole genome shotgun (WGS) entry which is preliminary data.</text>
</comment>
<keyword evidence="4 5" id="KW-0732">Signal</keyword>
<feature type="domain" description="Fe/B12 periplasmic-binding" evidence="6">
    <location>
        <begin position="61"/>
        <end position="321"/>
    </location>
</feature>
<reference evidence="8" key="1">
    <citation type="journal article" date="2019" name="Int. J. Syst. Evol. Microbiol.">
        <title>The Global Catalogue of Microorganisms (GCM) 10K type strain sequencing project: providing services to taxonomists for standard genome sequencing and annotation.</title>
        <authorList>
            <consortium name="The Broad Institute Genomics Platform"/>
            <consortium name="The Broad Institute Genome Sequencing Center for Infectious Disease"/>
            <person name="Wu L."/>
            <person name="Ma J."/>
        </authorList>
    </citation>
    <scope>NUCLEOTIDE SEQUENCE [LARGE SCALE GENOMIC DNA]</scope>
    <source>
        <strain evidence="8">JCM 11896</strain>
    </source>
</reference>
<keyword evidence="3" id="KW-0813">Transport</keyword>
<dbReference type="SUPFAM" id="SSF53807">
    <property type="entry name" value="Helical backbone' metal receptor"/>
    <property type="match status" value="1"/>
</dbReference>
<dbReference type="PROSITE" id="PS50983">
    <property type="entry name" value="FE_B12_PBP"/>
    <property type="match status" value="1"/>
</dbReference>
<accession>A0ABP4IUY7</accession>
<dbReference type="InterPro" id="IPR051313">
    <property type="entry name" value="Bact_iron-sidero_bind"/>
</dbReference>
<evidence type="ECO:0000259" key="6">
    <source>
        <dbReference type="PROSITE" id="PS50983"/>
    </source>
</evidence>
<comment type="subcellular location">
    <subcellularLocation>
        <location evidence="1">Cell envelope</location>
    </subcellularLocation>
</comment>
<proteinExistence type="inferred from homology"/>
<organism evidence="7 8">
    <name type="scientific">Pseudonocardia kongjuensis</name>
    <dbReference type="NCBI Taxonomy" id="102227"/>
    <lineage>
        <taxon>Bacteria</taxon>
        <taxon>Bacillati</taxon>
        <taxon>Actinomycetota</taxon>
        <taxon>Actinomycetes</taxon>
        <taxon>Pseudonocardiales</taxon>
        <taxon>Pseudonocardiaceae</taxon>
        <taxon>Pseudonocardia</taxon>
    </lineage>
</organism>
<name>A0ABP4IUY7_9PSEU</name>
<evidence type="ECO:0000256" key="3">
    <source>
        <dbReference type="ARBA" id="ARBA00022448"/>
    </source>
</evidence>
<evidence type="ECO:0000313" key="7">
    <source>
        <dbReference type="EMBL" id="GAA1396243.1"/>
    </source>
</evidence>
<evidence type="ECO:0000256" key="2">
    <source>
        <dbReference type="ARBA" id="ARBA00008814"/>
    </source>
</evidence>
<dbReference type="CDD" id="cd01146">
    <property type="entry name" value="FhuD"/>
    <property type="match status" value="1"/>
</dbReference>
<dbReference type="Proteomes" id="UP001501414">
    <property type="component" value="Unassembled WGS sequence"/>
</dbReference>